<evidence type="ECO:0000313" key="2">
    <source>
        <dbReference type="Proteomes" id="UP001235849"/>
    </source>
</evidence>
<sequence length="133" mass="15104">MDSTATQDLSTWMQTCWVTYRFSDAEDMGKRVPELPGLYALVAESQDGENWILLHVGHTPENLQDAWQYYRQLPMVKILHQLSLNVSLALFPLPSCPLPGLSVDQLPEWEQLLIEQLEPMLTQTPAALQIAVK</sequence>
<comment type="caution">
    <text evidence="1">The sequence shown here is derived from an EMBL/GenBank/DDBJ whole genome shotgun (WGS) entry which is preliminary data.</text>
</comment>
<protein>
    <submittedName>
        <fullName evidence="1">Uncharacterized protein</fullName>
    </submittedName>
</protein>
<proteinExistence type="predicted"/>
<keyword evidence="2" id="KW-1185">Reference proteome</keyword>
<gene>
    <name evidence="1" type="ORF">PMG25_18830</name>
</gene>
<accession>A0ABT7BAD7</accession>
<evidence type="ECO:0000313" key="1">
    <source>
        <dbReference type="EMBL" id="MDJ1176143.1"/>
    </source>
</evidence>
<organism evidence="1 2">
    <name type="scientific">Roseofilum capinflatum BLCC-M114</name>
    <dbReference type="NCBI Taxonomy" id="3022440"/>
    <lineage>
        <taxon>Bacteria</taxon>
        <taxon>Bacillati</taxon>
        <taxon>Cyanobacteriota</taxon>
        <taxon>Cyanophyceae</taxon>
        <taxon>Desertifilales</taxon>
        <taxon>Desertifilaceae</taxon>
        <taxon>Roseofilum</taxon>
        <taxon>Roseofilum capinflatum</taxon>
    </lineage>
</organism>
<dbReference type="EMBL" id="JAQOSO010000097">
    <property type="protein sequence ID" value="MDJ1176143.1"/>
    <property type="molecule type" value="Genomic_DNA"/>
</dbReference>
<dbReference type="Proteomes" id="UP001235849">
    <property type="component" value="Unassembled WGS sequence"/>
</dbReference>
<dbReference type="RefSeq" id="WP_283768433.1">
    <property type="nucleotide sequence ID" value="NZ_JAQOSO010000097.1"/>
</dbReference>
<reference evidence="1 2" key="1">
    <citation type="submission" date="2023-01" db="EMBL/GenBank/DDBJ databases">
        <title>Novel diversity within Roseofilum (Cyanobacteria; Desertifilaceae) from marine benthic mats with descriptions of four novel species.</title>
        <authorList>
            <person name="Wang Y."/>
            <person name="Berthold D.E."/>
            <person name="Hu J."/>
            <person name="Lefler F.W."/>
            <person name="Laughinghouse H.D. IV."/>
        </authorList>
    </citation>
    <scope>NUCLEOTIDE SEQUENCE [LARGE SCALE GENOMIC DNA]</scope>
    <source>
        <strain evidence="1 2">BLCC-M114</strain>
    </source>
</reference>
<name>A0ABT7BAD7_9CYAN</name>